<organism evidence="2 3">
    <name type="scientific">Chondromyces crocatus</name>
    <dbReference type="NCBI Taxonomy" id="52"/>
    <lineage>
        <taxon>Bacteria</taxon>
        <taxon>Pseudomonadati</taxon>
        <taxon>Myxococcota</taxon>
        <taxon>Polyangia</taxon>
        <taxon>Polyangiales</taxon>
        <taxon>Polyangiaceae</taxon>
        <taxon>Chondromyces</taxon>
    </lineage>
</organism>
<dbReference type="Pfam" id="PF07746">
    <property type="entry name" value="LigA"/>
    <property type="match status" value="1"/>
</dbReference>
<dbReference type="AlphaFoldDB" id="A0A0K1EPX7"/>
<feature type="domain" description="Extradiol ring-cleavage dioxygenase LigAB LigA subunit" evidence="1">
    <location>
        <begin position="9"/>
        <end position="52"/>
    </location>
</feature>
<dbReference type="RefSeq" id="WP_050434524.1">
    <property type="nucleotide sequence ID" value="NZ_CP012159.1"/>
</dbReference>
<sequence length="76" mass="8483">MASRTKLVDFFLALGEEERLKQFQTDPEAAMTAAGLSDEEKVLVRAGDEDRLRKVIGDEPRASGMRFIMSALPKKI</sequence>
<dbReference type="Proteomes" id="UP000067626">
    <property type="component" value="Chromosome"/>
</dbReference>
<dbReference type="OrthoDB" id="8689253at2"/>
<dbReference type="EMBL" id="CP012159">
    <property type="protein sequence ID" value="AKT42980.1"/>
    <property type="molecule type" value="Genomic_DNA"/>
</dbReference>
<name>A0A0K1EPX7_CHOCO</name>
<dbReference type="SUPFAM" id="SSF48076">
    <property type="entry name" value="LigA subunit of an aromatic-ring-opening dioxygenase LigAB"/>
    <property type="match status" value="1"/>
</dbReference>
<proteinExistence type="predicted"/>
<dbReference type="STRING" id="52.CMC5_072080"/>
<dbReference type="KEGG" id="ccro:CMC5_072080"/>
<gene>
    <name evidence="2" type="ORF">CMC5_072080</name>
</gene>
<dbReference type="InterPro" id="IPR011986">
    <property type="entry name" value="Xdiol_dOase_LigA"/>
</dbReference>
<evidence type="ECO:0000313" key="2">
    <source>
        <dbReference type="EMBL" id="AKT42980.1"/>
    </source>
</evidence>
<keyword evidence="3" id="KW-1185">Reference proteome</keyword>
<accession>A0A0K1EPX7</accession>
<evidence type="ECO:0000313" key="3">
    <source>
        <dbReference type="Proteomes" id="UP000067626"/>
    </source>
</evidence>
<dbReference type="InterPro" id="IPR036622">
    <property type="entry name" value="LigA_sf"/>
</dbReference>
<dbReference type="Gene3D" id="1.10.700.10">
    <property type="entry name" value="Dioxygenase LigAB, LigA subunit"/>
    <property type="match status" value="1"/>
</dbReference>
<reference evidence="2 3" key="1">
    <citation type="submission" date="2015-07" db="EMBL/GenBank/DDBJ databases">
        <title>Genome analysis of myxobacterium Chondromyces crocatus Cm c5 reveals a high potential for natural compound synthesis and the genetic basis for the loss of fruiting body formation.</title>
        <authorList>
            <person name="Zaburannyi N."/>
            <person name="Bunk B."/>
            <person name="Maier J."/>
            <person name="Overmann J."/>
            <person name="Mueller R."/>
        </authorList>
    </citation>
    <scope>NUCLEOTIDE SEQUENCE [LARGE SCALE GENOMIC DNA]</scope>
    <source>
        <strain evidence="2 3">Cm c5</strain>
    </source>
</reference>
<protein>
    <recommendedName>
        <fullName evidence="1">Extradiol ring-cleavage dioxygenase LigAB LigA subunit domain-containing protein</fullName>
    </recommendedName>
</protein>
<evidence type="ECO:0000259" key="1">
    <source>
        <dbReference type="Pfam" id="PF07746"/>
    </source>
</evidence>